<feature type="compositionally biased region" description="Basic and acidic residues" evidence="1">
    <location>
        <begin position="153"/>
        <end position="166"/>
    </location>
</feature>
<comment type="caution">
    <text evidence="2">The sequence shown here is derived from an EMBL/GenBank/DDBJ whole genome shotgun (WGS) entry which is preliminary data.</text>
</comment>
<reference evidence="2" key="1">
    <citation type="journal article" date="2020" name="bioRxiv">
        <title>Hybrid origin of Populus tomentosa Carr. identified through genome sequencing and phylogenomic analysis.</title>
        <authorList>
            <person name="An X."/>
            <person name="Gao K."/>
            <person name="Chen Z."/>
            <person name="Li J."/>
            <person name="Yang X."/>
            <person name="Yang X."/>
            <person name="Zhou J."/>
            <person name="Guo T."/>
            <person name="Zhao T."/>
            <person name="Huang S."/>
            <person name="Miao D."/>
            <person name="Khan W.U."/>
            <person name="Rao P."/>
            <person name="Ye M."/>
            <person name="Lei B."/>
            <person name="Liao W."/>
            <person name="Wang J."/>
            <person name="Ji L."/>
            <person name="Li Y."/>
            <person name="Guo B."/>
            <person name="Mustafa N.S."/>
            <person name="Li S."/>
            <person name="Yun Q."/>
            <person name="Keller S.R."/>
            <person name="Mao J."/>
            <person name="Zhang R."/>
            <person name="Strauss S.H."/>
        </authorList>
    </citation>
    <scope>NUCLEOTIDE SEQUENCE</scope>
    <source>
        <strain evidence="2">GM15</strain>
        <tissue evidence="2">Leaf</tissue>
    </source>
</reference>
<feature type="region of interest" description="Disordered" evidence="1">
    <location>
        <begin position="1"/>
        <end position="36"/>
    </location>
</feature>
<dbReference type="PANTHER" id="PTHR35321:SF1">
    <property type="entry name" value="OS02G0753200 PROTEIN"/>
    <property type="match status" value="1"/>
</dbReference>
<dbReference type="AlphaFoldDB" id="A0A8X8AGI7"/>
<dbReference type="PANTHER" id="PTHR35321">
    <property type="entry name" value="OS02G0753200 PROTEIN"/>
    <property type="match status" value="1"/>
</dbReference>
<dbReference type="Proteomes" id="UP000886885">
    <property type="component" value="Chromosome 1D"/>
</dbReference>
<dbReference type="InterPro" id="IPR040306">
    <property type="entry name" value="Os02g0753200-like"/>
</dbReference>
<name>A0A8X8AGI7_POPTO</name>
<gene>
    <name evidence="2" type="ORF">POTOM_005157</name>
</gene>
<sequence length="166" mass="18790">MEEYGVGVDHNPHQQRKHQKMWRNNNNQRKDKNKDLPSTIVEVKPLLIGIHERVRIDIAAHEPPPSVSSTIEEGGKGVLTATNPSVEDVAKLLRICLQYRVPNTFSSTYGLVYPICGDRPPNDTSNESKKKGSIIKDKEKGKTMKGQSSHATWKSETEMQLRQQFD</sequence>
<evidence type="ECO:0000256" key="1">
    <source>
        <dbReference type="SAM" id="MobiDB-lite"/>
    </source>
</evidence>
<dbReference type="OrthoDB" id="543560at2759"/>
<keyword evidence="3" id="KW-1185">Reference proteome</keyword>
<evidence type="ECO:0000313" key="2">
    <source>
        <dbReference type="EMBL" id="KAG6789073.1"/>
    </source>
</evidence>
<protein>
    <submittedName>
        <fullName evidence="2">Uncharacterized protein</fullName>
    </submittedName>
</protein>
<organism evidence="2 3">
    <name type="scientific">Populus tomentosa</name>
    <name type="common">Chinese white poplar</name>
    <dbReference type="NCBI Taxonomy" id="118781"/>
    <lineage>
        <taxon>Eukaryota</taxon>
        <taxon>Viridiplantae</taxon>
        <taxon>Streptophyta</taxon>
        <taxon>Embryophyta</taxon>
        <taxon>Tracheophyta</taxon>
        <taxon>Spermatophyta</taxon>
        <taxon>Magnoliopsida</taxon>
        <taxon>eudicotyledons</taxon>
        <taxon>Gunneridae</taxon>
        <taxon>Pentapetalae</taxon>
        <taxon>rosids</taxon>
        <taxon>fabids</taxon>
        <taxon>Malpighiales</taxon>
        <taxon>Salicaceae</taxon>
        <taxon>Saliceae</taxon>
        <taxon>Populus</taxon>
    </lineage>
</organism>
<dbReference type="EMBL" id="JAAWWB010000002">
    <property type="protein sequence ID" value="KAG6789073.1"/>
    <property type="molecule type" value="Genomic_DNA"/>
</dbReference>
<feature type="region of interest" description="Disordered" evidence="1">
    <location>
        <begin position="118"/>
        <end position="166"/>
    </location>
</feature>
<accession>A0A8X8AGI7</accession>
<feature type="compositionally biased region" description="Basic and acidic residues" evidence="1">
    <location>
        <begin position="126"/>
        <end position="142"/>
    </location>
</feature>
<proteinExistence type="predicted"/>
<evidence type="ECO:0000313" key="3">
    <source>
        <dbReference type="Proteomes" id="UP000886885"/>
    </source>
</evidence>